<feature type="domain" description="AAA+ ATPase" evidence="6">
    <location>
        <begin position="53"/>
        <end position="188"/>
    </location>
</feature>
<gene>
    <name evidence="7" type="ORF">AGERDE_LOCUS7674</name>
</gene>
<dbReference type="GO" id="GO:0016887">
    <property type="term" value="F:ATP hydrolysis activity"/>
    <property type="evidence" value="ECO:0007669"/>
    <property type="project" value="InterPro"/>
</dbReference>
<dbReference type="Gene3D" id="1.20.272.10">
    <property type="match status" value="1"/>
</dbReference>
<keyword evidence="4" id="KW-0067">ATP-binding</keyword>
<dbReference type="InterPro" id="IPR047854">
    <property type="entry name" value="RFC_lid"/>
</dbReference>
<comment type="similarity">
    <text evidence="1">Belongs to the activator 1 small subunits family.</text>
</comment>
<dbReference type="OrthoDB" id="4199794at2759"/>
<dbReference type="InterPro" id="IPR003959">
    <property type="entry name" value="ATPase_AAA_core"/>
</dbReference>
<protein>
    <recommendedName>
        <fullName evidence="5">Replication factor C subunit 4</fullName>
    </recommendedName>
</protein>
<evidence type="ECO:0000256" key="3">
    <source>
        <dbReference type="ARBA" id="ARBA00022741"/>
    </source>
</evidence>
<evidence type="ECO:0000313" key="7">
    <source>
        <dbReference type="EMBL" id="CAG8571769.1"/>
    </source>
</evidence>
<dbReference type="InterPro" id="IPR008921">
    <property type="entry name" value="DNA_pol3_clamp-load_cplx_C"/>
</dbReference>
<evidence type="ECO:0000259" key="6">
    <source>
        <dbReference type="SMART" id="SM00382"/>
    </source>
</evidence>
<dbReference type="InterPro" id="IPR027417">
    <property type="entry name" value="P-loop_NTPase"/>
</dbReference>
<dbReference type="GO" id="GO:0005524">
    <property type="term" value="F:ATP binding"/>
    <property type="evidence" value="ECO:0007669"/>
    <property type="project" value="UniProtKB-KW"/>
</dbReference>
<dbReference type="GO" id="GO:0006271">
    <property type="term" value="P:DNA strand elongation involved in DNA replication"/>
    <property type="evidence" value="ECO:0007669"/>
    <property type="project" value="UniProtKB-ARBA"/>
</dbReference>
<dbReference type="FunFam" id="1.20.272.10:FF:000015">
    <property type="entry name" value="Replication factor C subunit 4"/>
    <property type="match status" value="1"/>
</dbReference>
<dbReference type="InterPro" id="IPR003593">
    <property type="entry name" value="AAA+_ATPase"/>
</dbReference>
<dbReference type="SUPFAM" id="SSF48019">
    <property type="entry name" value="post-AAA+ oligomerization domain-like"/>
    <property type="match status" value="1"/>
</dbReference>
<dbReference type="CDD" id="cd18140">
    <property type="entry name" value="HLD_clamp_RFC"/>
    <property type="match status" value="1"/>
</dbReference>
<name>A0A9N9FZR5_9GLOM</name>
<dbReference type="Gene3D" id="3.40.50.300">
    <property type="entry name" value="P-loop containing nucleotide triphosphate hydrolases"/>
    <property type="match status" value="1"/>
</dbReference>
<dbReference type="GO" id="GO:0031391">
    <property type="term" value="C:Elg1 RFC-like complex"/>
    <property type="evidence" value="ECO:0007669"/>
    <property type="project" value="TreeGrafter"/>
</dbReference>
<sequence>MSSSASLELGQFKGNIDSFQLPWVEKYRPRVLGEIVGNEATIDRLKVIASTGNMPNLLLSGAPGIGKTTSIVSLGNMLLGDKAKEAILELNASDDRGIEVVRNRIKAFAKMKLTLPPGQTKIVVLDEADSMTASAQQALRRIMEMYSNITRFALACNQPNKIIEPIQSRCVILRFSRLSNEQVLKRLLEICEIENVKYNDEGLNSIMYTADGDMRQAINNLQSTWSAFNYVNSENVFKVCDTPHPHIVSQVIEYSLVGNIDESLKYLTQLWDFGYSAVDIVTTFFRVTKTFPGIPEDLKLQMIYEIGHTHMMILEGVQSLLQLAGLVARLCKLSPQYQSPQAQAKPRIVE</sequence>
<dbReference type="GO" id="GO:0031389">
    <property type="term" value="C:Rad17 RFC-like complex"/>
    <property type="evidence" value="ECO:0007669"/>
    <property type="project" value="TreeGrafter"/>
</dbReference>
<keyword evidence="3" id="KW-0547">Nucleotide-binding</keyword>
<dbReference type="NCBIfam" id="NF001679">
    <property type="entry name" value="PRK00440.1"/>
    <property type="match status" value="1"/>
</dbReference>
<dbReference type="InterPro" id="IPR050238">
    <property type="entry name" value="DNA_Rep/Repair_Clamp_Loader"/>
</dbReference>
<dbReference type="GO" id="GO:0006281">
    <property type="term" value="P:DNA repair"/>
    <property type="evidence" value="ECO:0007669"/>
    <property type="project" value="TreeGrafter"/>
</dbReference>
<dbReference type="CDD" id="cd00009">
    <property type="entry name" value="AAA"/>
    <property type="match status" value="1"/>
</dbReference>
<dbReference type="SUPFAM" id="SSF52540">
    <property type="entry name" value="P-loop containing nucleoside triphosphate hydrolases"/>
    <property type="match status" value="1"/>
</dbReference>
<dbReference type="Proteomes" id="UP000789831">
    <property type="component" value="Unassembled WGS sequence"/>
</dbReference>
<dbReference type="FunFam" id="1.10.8.60:FF:000012">
    <property type="entry name" value="Replication factor C subunit 4"/>
    <property type="match status" value="1"/>
</dbReference>
<evidence type="ECO:0000256" key="5">
    <source>
        <dbReference type="ARBA" id="ARBA00070186"/>
    </source>
</evidence>
<dbReference type="AlphaFoldDB" id="A0A9N9FZR5"/>
<evidence type="ECO:0000256" key="1">
    <source>
        <dbReference type="ARBA" id="ARBA00005378"/>
    </source>
</evidence>
<dbReference type="PANTHER" id="PTHR11669:SF5">
    <property type="entry name" value="REPLICATION FACTOR C SUBUNIT 2"/>
    <property type="match status" value="1"/>
</dbReference>
<accession>A0A9N9FZR5</accession>
<keyword evidence="8" id="KW-1185">Reference proteome</keyword>
<dbReference type="GO" id="GO:0005663">
    <property type="term" value="C:DNA replication factor C complex"/>
    <property type="evidence" value="ECO:0007669"/>
    <property type="project" value="TreeGrafter"/>
</dbReference>
<dbReference type="SMART" id="SM00382">
    <property type="entry name" value="AAA"/>
    <property type="match status" value="1"/>
</dbReference>
<dbReference type="PANTHER" id="PTHR11669">
    <property type="entry name" value="REPLICATION FACTOR C / DNA POLYMERASE III GAMMA-TAU SUBUNIT"/>
    <property type="match status" value="1"/>
</dbReference>
<dbReference type="InterPro" id="IPR013748">
    <property type="entry name" value="Rep_factorC_C"/>
</dbReference>
<dbReference type="GO" id="GO:0031390">
    <property type="term" value="C:Ctf18 RFC-like complex"/>
    <property type="evidence" value="ECO:0007669"/>
    <property type="project" value="TreeGrafter"/>
</dbReference>
<proteinExistence type="inferred from homology"/>
<evidence type="ECO:0000313" key="8">
    <source>
        <dbReference type="Proteomes" id="UP000789831"/>
    </source>
</evidence>
<dbReference type="Pfam" id="PF00004">
    <property type="entry name" value="AAA"/>
    <property type="match status" value="1"/>
</dbReference>
<comment type="caution">
    <text evidence="7">The sequence shown here is derived from an EMBL/GenBank/DDBJ whole genome shotgun (WGS) entry which is preliminary data.</text>
</comment>
<keyword evidence="2" id="KW-0235">DNA replication</keyword>
<evidence type="ECO:0000256" key="2">
    <source>
        <dbReference type="ARBA" id="ARBA00022705"/>
    </source>
</evidence>
<evidence type="ECO:0000256" key="4">
    <source>
        <dbReference type="ARBA" id="ARBA00022840"/>
    </source>
</evidence>
<dbReference type="Pfam" id="PF08542">
    <property type="entry name" value="Rep_fac_C"/>
    <property type="match status" value="1"/>
</dbReference>
<dbReference type="EMBL" id="CAJVPL010001450">
    <property type="protein sequence ID" value="CAG8571769.1"/>
    <property type="molecule type" value="Genomic_DNA"/>
</dbReference>
<dbReference type="Gene3D" id="1.10.8.60">
    <property type="match status" value="1"/>
</dbReference>
<reference evidence="7" key="1">
    <citation type="submission" date="2021-06" db="EMBL/GenBank/DDBJ databases">
        <authorList>
            <person name="Kallberg Y."/>
            <person name="Tangrot J."/>
            <person name="Rosling A."/>
        </authorList>
    </citation>
    <scope>NUCLEOTIDE SEQUENCE</scope>
    <source>
        <strain evidence="7">MT106</strain>
    </source>
</reference>
<dbReference type="GO" id="GO:0003689">
    <property type="term" value="F:DNA clamp loader activity"/>
    <property type="evidence" value="ECO:0007669"/>
    <property type="project" value="TreeGrafter"/>
</dbReference>
<dbReference type="FunFam" id="3.40.50.300:FF:000952">
    <property type="entry name" value="Replication factor C subunit 2"/>
    <property type="match status" value="1"/>
</dbReference>
<organism evidence="7 8">
    <name type="scientific">Ambispora gerdemannii</name>
    <dbReference type="NCBI Taxonomy" id="144530"/>
    <lineage>
        <taxon>Eukaryota</taxon>
        <taxon>Fungi</taxon>
        <taxon>Fungi incertae sedis</taxon>
        <taxon>Mucoromycota</taxon>
        <taxon>Glomeromycotina</taxon>
        <taxon>Glomeromycetes</taxon>
        <taxon>Archaeosporales</taxon>
        <taxon>Ambisporaceae</taxon>
        <taxon>Ambispora</taxon>
    </lineage>
</organism>
<dbReference type="GO" id="GO:0003677">
    <property type="term" value="F:DNA binding"/>
    <property type="evidence" value="ECO:0007669"/>
    <property type="project" value="InterPro"/>
</dbReference>